<reference evidence="4 5" key="1">
    <citation type="submission" date="2024-03" db="EMBL/GenBank/DDBJ databases">
        <title>The genome assembly and annotation of the cricket Gryllus longicercus Weissman &amp; Gray.</title>
        <authorList>
            <person name="Szrajer S."/>
            <person name="Gray D."/>
            <person name="Ylla G."/>
        </authorList>
    </citation>
    <scope>NUCLEOTIDE SEQUENCE [LARGE SCALE GENOMIC DNA]</scope>
    <source>
        <strain evidence="4">DAG 2021-001</strain>
        <tissue evidence="4">Whole body minus gut</tissue>
    </source>
</reference>
<dbReference type="PANTHER" id="PTHR19316">
    <property type="entry name" value="PROTEIN FOLDING REGULATOR"/>
    <property type="match status" value="1"/>
</dbReference>
<evidence type="ECO:0000256" key="2">
    <source>
        <dbReference type="SAM" id="MobiDB-lite"/>
    </source>
</evidence>
<dbReference type="InterPro" id="IPR011989">
    <property type="entry name" value="ARM-like"/>
</dbReference>
<dbReference type="Gene3D" id="1.25.10.10">
    <property type="entry name" value="Leucine-rich Repeat Variant"/>
    <property type="match status" value="1"/>
</dbReference>
<sequence>MSASGGGEGQSTGANNANNIPAIGYEEHNVTVNPNQPRQPTNLQDLLRFTAEAAGSQHDPNRMFMPMDEERRHWLENTLKSLTVDIVEELLKAIEVLKEAGTLELQDDPTNCENALETISDYVDNMDTANDFHKIGGFCIFRPCLGSAHSSLRWRAAEIIAELTQNNPYCQERILEAQLLPVLSSLVDNDPNEQVRVKALYAISCLVRENKKALKEFNEKNGYSVVLRAMQSDIEKLKIKSAFLLSSLCSQNEQIKDELCEMGFVVQLAGMVTDFHQPVLEHLLSALLNLVNNHPKSQSECRRPELNLQDTLANLVHNTSGKDEYMEEHDYAQQLLCLLFQPVMEEER</sequence>
<dbReference type="AlphaFoldDB" id="A0AAN9ZEC2"/>
<name>A0AAN9ZEC2_9ORTH</name>
<gene>
    <name evidence="4" type="ORF">R5R35_014005</name>
</gene>
<dbReference type="InterPro" id="IPR050693">
    <property type="entry name" value="Hsp70_NEF-Inhibitors"/>
</dbReference>
<evidence type="ECO:0000313" key="4">
    <source>
        <dbReference type="EMBL" id="KAK7871722.1"/>
    </source>
</evidence>
<dbReference type="GO" id="GO:0005783">
    <property type="term" value="C:endoplasmic reticulum"/>
    <property type="evidence" value="ECO:0007669"/>
    <property type="project" value="TreeGrafter"/>
</dbReference>
<dbReference type="InterPro" id="IPR016024">
    <property type="entry name" value="ARM-type_fold"/>
</dbReference>
<dbReference type="EMBL" id="JAZDUA010000034">
    <property type="protein sequence ID" value="KAK7871722.1"/>
    <property type="molecule type" value="Genomic_DNA"/>
</dbReference>
<proteinExistence type="predicted"/>
<keyword evidence="5" id="KW-1185">Reference proteome</keyword>
<organism evidence="4 5">
    <name type="scientific">Gryllus longicercus</name>
    <dbReference type="NCBI Taxonomy" id="2509291"/>
    <lineage>
        <taxon>Eukaryota</taxon>
        <taxon>Metazoa</taxon>
        <taxon>Ecdysozoa</taxon>
        <taxon>Arthropoda</taxon>
        <taxon>Hexapoda</taxon>
        <taxon>Insecta</taxon>
        <taxon>Pterygota</taxon>
        <taxon>Neoptera</taxon>
        <taxon>Polyneoptera</taxon>
        <taxon>Orthoptera</taxon>
        <taxon>Ensifera</taxon>
        <taxon>Gryllidea</taxon>
        <taxon>Grylloidea</taxon>
        <taxon>Gryllidae</taxon>
        <taxon>Gryllinae</taxon>
        <taxon>Gryllus</taxon>
    </lineage>
</organism>
<feature type="compositionally biased region" description="Gly residues" evidence="2">
    <location>
        <begin position="1"/>
        <end position="10"/>
    </location>
</feature>
<dbReference type="PANTHER" id="PTHR19316:SF18">
    <property type="entry name" value="HSP70-BINDING PROTEIN 1"/>
    <property type="match status" value="1"/>
</dbReference>
<dbReference type="Pfam" id="PF08609">
    <property type="entry name" value="Fes1"/>
    <property type="match status" value="1"/>
</dbReference>
<dbReference type="SUPFAM" id="SSF48371">
    <property type="entry name" value="ARM repeat"/>
    <property type="match status" value="1"/>
</dbReference>
<evidence type="ECO:0000256" key="1">
    <source>
        <dbReference type="ARBA" id="ARBA00022737"/>
    </source>
</evidence>
<feature type="domain" description="Nucleotide exchange factor Fes1" evidence="3">
    <location>
        <begin position="43"/>
        <end position="131"/>
    </location>
</feature>
<dbReference type="Proteomes" id="UP001378592">
    <property type="component" value="Unassembled WGS sequence"/>
</dbReference>
<evidence type="ECO:0000259" key="3">
    <source>
        <dbReference type="Pfam" id="PF08609"/>
    </source>
</evidence>
<protein>
    <recommendedName>
        <fullName evidence="3">Nucleotide exchange factor Fes1 domain-containing protein</fullName>
    </recommendedName>
</protein>
<feature type="region of interest" description="Disordered" evidence="2">
    <location>
        <begin position="1"/>
        <end position="20"/>
    </location>
</feature>
<dbReference type="InterPro" id="IPR013918">
    <property type="entry name" value="Nucleotide_exch_fac_Fes1"/>
</dbReference>
<accession>A0AAN9ZEC2</accession>
<evidence type="ECO:0000313" key="5">
    <source>
        <dbReference type="Proteomes" id="UP001378592"/>
    </source>
</evidence>
<keyword evidence="1" id="KW-0677">Repeat</keyword>
<dbReference type="GO" id="GO:0000774">
    <property type="term" value="F:adenyl-nucleotide exchange factor activity"/>
    <property type="evidence" value="ECO:0007669"/>
    <property type="project" value="TreeGrafter"/>
</dbReference>
<comment type="caution">
    <text evidence="4">The sequence shown here is derived from an EMBL/GenBank/DDBJ whole genome shotgun (WGS) entry which is preliminary data.</text>
</comment>